<dbReference type="Pfam" id="PF07852">
    <property type="entry name" value="DUF1642"/>
    <property type="match status" value="1"/>
</dbReference>
<dbReference type="AlphaFoldDB" id="A0A1Y3PKP7"/>
<sequence length="217" mass="25624">MDVVRVTKQVFTLTEKGTIHAGDVFLADRRLGGWMIIDGKFNGYFLHEHEAELVPEFEQMKKEVTELKKRYEQAVQVRELLQKEIDELNQERKALLLAVDKQKVVIPEEVAEAIEQIRMSGHEWELFYNDHIYQRANGSNRYFQVIADYMQKITNVKTYFSALINGYTTKEEALEEQVSHMLHEWLEAEYEGDEETDRREFAKRLVSFMRRELAQSG</sequence>
<gene>
    <name evidence="2" type="ORF">BAA01_09365</name>
</gene>
<evidence type="ECO:0000256" key="1">
    <source>
        <dbReference type="SAM" id="Coils"/>
    </source>
</evidence>
<protein>
    <submittedName>
        <fullName evidence="2">Uncharacterized protein</fullName>
    </submittedName>
</protein>
<evidence type="ECO:0000313" key="3">
    <source>
        <dbReference type="Proteomes" id="UP000196475"/>
    </source>
</evidence>
<dbReference type="InterPro" id="IPR012865">
    <property type="entry name" value="DUF1642"/>
</dbReference>
<proteinExistence type="predicted"/>
<dbReference type="EMBL" id="LZRT01000098">
    <property type="protein sequence ID" value="OUM85668.1"/>
    <property type="molecule type" value="Genomic_DNA"/>
</dbReference>
<evidence type="ECO:0000313" key="2">
    <source>
        <dbReference type="EMBL" id="OUM85668.1"/>
    </source>
</evidence>
<feature type="coiled-coil region" evidence="1">
    <location>
        <begin position="57"/>
        <end position="98"/>
    </location>
</feature>
<dbReference type="Proteomes" id="UP000196475">
    <property type="component" value="Unassembled WGS sequence"/>
</dbReference>
<accession>A0A1Y3PKP7</accession>
<organism evidence="2 3">
    <name type="scientific">Bacillus thermozeamaize</name>
    <dbReference type="NCBI Taxonomy" id="230954"/>
    <lineage>
        <taxon>Bacteria</taxon>
        <taxon>Bacillati</taxon>
        <taxon>Bacillota</taxon>
        <taxon>Bacilli</taxon>
        <taxon>Bacillales</taxon>
        <taxon>Bacillaceae</taxon>
        <taxon>Bacillus</taxon>
    </lineage>
</organism>
<reference evidence="3" key="1">
    <citation type="submission" date="2016-06" db="EMBL/GenBank/DDBJ databases">
        <authorList>
            <person name="Nascimento L."/>
            <person name="Pereira R.V."/>
            <person name="Martins L.F."/>
            <person name="Quaggio R.B."/>
            <person name="Silva A.M."/>
            <person name="Setubal J.C."/>
        </authorList>
    </citation>
    <scope>NUCLEOTIDE SEQUENCE [LARGE SCALE GENOMIC DNA]</scope>
</reference>
<comment type="caution">
    <text evidence="2">The sequence shown here is derived from an EMBL/GenBank/DDBJ whole genome shotgun (WGS) entry which is preliminary data.</text>
</comment>
<name>A0A1Y3PKP7_9BACI</name>
<keyword evidence="1" id="KW-0175">Coiled coil</keyword>